<reference evidence="2 3" key="1">
    <citation type="submission" date="2018-06" db="EMBL/GenBank/DDBJ databases">
        <title>Genome Sequence of the Brown Rot Fungal Pathogen Monilinia fructigena.</title>
        <authorList>
            <person name="Landi L."/>
            <person name="De Miccolis Angelini R.M."/>
            <person name="Pollastro S."/>
            <person name="Abate D."/>
            <person name="Faretra F."/>
            <person name="Romanazzi G."/>
        </authorList>
    </citation>
    <scope>NUCLEOTIDE SEQUENCE [LARGE SCALE GENOMIC DNA]</scope>
    <source>
        <strain evidence="2 3">Mfrg269</strain>
    </source>
</reference>
<organism evidence="2 3">
    <name type="scientific">Monilinia fructigena</name>
    <dbReference type="NCBI Taxonomy" id="38457"/>
    <lineage>
        <taxon>Eukaryota</taxon>
        <taxon>Fungi</taxon>
        <taxon>Dikarya</taxon>
        <taxon>Ascomycota</taxon>
        <taxon>Pezizomycotina</taxon>
        <taxon>Leotiomycetes</taxon>
        <taxon>Helotiales</taxon>
        <taxon>Sclerotiniaceae</taxon>
        <taxon>Monilinia</taxon>
    </lineage>
</organism>
<evidence type="ECO:0000313" key="2">
    <source>
        <dbReference type="EMBL" id="RAL62160.1"/>
    </source>
</evidence>
<dbReference type="AlphaFoldDB" id="A0A395IPE0"/>
<sequence>MNNFALLALVGSTFASPTTSIKSRATTDTKYLFSFGDSYSQTDFDITGTKPSADNPIGNPAFPGDTTDNGINWIGHLVETHNSSLLLSYNFAFGGAVVDASIVAPYEDTVLTLVDQRLNSLKIFRQHLAMPNGLQITPSSLFGLVAIFDSYFAQAQLLYNAGGRNFLFLTCPPVNKSPMMLAYGDSVTSSEATVIAAYNTELSARVAKFNTTNAGVITHHMEQQTQLVTTLMEPPVFGGTIFTPAKSFKNWLQRELQDNYRANSSSDRELFFDCGSFNECSKISYL</sequence>
<evidence type="ECO:0000256" key="1">
    <source>
        <dbReference type="SAM" id="SignalP"/>
    </source>
</evidence>
<feature type="signal peptide" evidence="1">
    <location>
        <begin position="1"/>
        <end position="15"/>
    </location>
</feature>
<gene>
    <name evidence="2" type="ORF">DID88_002644</name>
</gene>
<keyword evidence="3" id="KW-1185">Reference proteome</keyword>
<dbReference type="OrthoDB" id="1600564at2759"/>
<dbReference type="Gene3D" id="3.40.50.1110">
    <property type="entry name" value="SGNH hydrolase"/>
    <property type="match status" value="1"/>
</dbReference>
<dbReference type="InterPro" id="IPR036514">
    <property type="entry name" value="SGNH_hydro_sf"/>
</dbReference>
<keyword evidence="1" id="KW-0732">Signal</keyword>
<protein>
    <submittedName>
        <fullName evidence="2">Uncharacterized protein</fullName>
    </submittedName>
</protein>
<proteinExistence type="predicted"/>
<evidence type="ECO:0000313" key="3">
    <source>
        <dbReference type="Proteomes" id="UP000249056"/>
    </source>
</evidence>
<comment type="caution">
    <text evidence="2">The sequence shown here is derived from an EMBL/GenBank/DDBJ whole genome shotgun (WGS) entry which is preliminary data.</text>
</comment>
<name>A0A395IPE0_9HELO</name>
<accession>A0A395IPE0</accession>
<dbReference type="EMBL" id="QKRW01000026">
    <property type="protein sequence ID" value="RAL62160.1"/>
    <property type="molecule type" value="Genomic_DNA"/>
</dbReference>
<feature type="chain" id="PRO_5017210573" evidence="1">
    <location>
        <begin position="16"/>
        <end position="286"/>
    </location>
</feature>
<dbReference type="Proteomes" id="UP000249056">
    <property type="component" value="Unassembled WGS sequence"/>
</dbReference>